<dbReference type="EMBL" id="VDFR01000257">
    <property type="protein sequence ID" value="TNC24728.1"/>
    <property type="molecule type" value="Genomic_DNA"/>
</dbReference>
<evidence type="ECO:0000259" key="3">
    <source>
        <dbReference type="Pfam" id="PF11887"/>
    </source>
</evidence>
<dbReference type="Pfam" id="PF11887">
    <property type="entry name" value="Mce4_CUP1"/>
    <property type="match status" value="1"/>
</dbReference>
<dbReference type="EMBL" id="VDFR01000069">
    <property type="protein sequence ID" value="TNC45207.1"/>
    <property type="molecule type" value="Genomic_DNA"/>
</dbReference>
<evidence type="ECO:0000259" key="2">
    <source>
        <dbReference type="Pfam" id="PF02470"/>
    </source>
</evidence>
<dbReference type="Pfam" id="PF02470">
    <property type="entry name" value="MlaD"/>
    <property type="match status" value="1"/>
</dbReference>
<organism evidence="5 6">
    <name type="scientific">Mumia zhuanghuii</name>
    <dbReference type="NCBI Taxonomy" id="2585211"/>
    <lineage>
        <taxon>Bacteria</taxon>
        <taxon>Bacillati</taxon>
        <taxon>Actinomycetota</taxon>
        <taxon>Actinomycetes</taxon>
        <taxon>Propionibacteriales</taxon>
        <taxon>Nocardioidaceae</taxon>
        <taxon>Mumia</taxon>
    </lineage>
</organism>
<protein>
    <submittedName>
        <fullName evidence="5">MCE family protein</fullName>
    </submittedName>
</protein>
<dbReference type="Proteomes" id="UP000306740">
    <property type="component" value="Unassembled WGS sequence"/>
</dbReference>
<dbReference type="NCBIfam" id="TIGR00996">
    <property type="entry name" value="Mtu_fam_mce"/>
    <property type="match status" value="1"/>
</dbReference>
<evidence type="ECO:0000313" key="6">
    <source>
        <dbReference type="Proteomes" id="UP000306740"/>
    </source>
</evidence>
<comment type="caution">
    <text evidence="5">The sequence shown here is derived from an EMBL/GenBank/DDBJ whole genome shotgun (WGS) entry which is preliminary data.</text>
</comment>
<dbReference type="PANTHER" id="PTHR33371">
    <property type="entry name" value="INTERMEMBRANE PHOSPHOLIPID TRANSPORT SYSTEM BINDING PROTEIN MLAD-RELATED"/>
    <property type="match status" value="1"/>
</dbReference>
<gene>
    <name evidence="5" type="ORF">FHE65_15460</name>
    <name evidence="4" type="ORF">FHE65_34985</name>
</gene>
<evidence type="ECO:0000313" key="5">
    <source>
        <dbReference type="EMBL" id="TNC45207.1"/>
    </source>
</evidence>
<feature type="domain" description="Mammalian cell entry C-terminal" evidence="3">
    <location>
        <begin position="120"/>
        <end position="277"/>
    </location>
</feature>
<dbReference type="PANTHER" id="PTHR33371:SF16">
    <property type="entry name" value="MCE-FAMILY PROTEIN MCE3F"/>
    <property type="match status" value="1"/>
</dbReference>
<keyword evidence="1" id="KW-0812">Transmembrane</keyword>
<dbReference type="GO" id="GO:0005576">
    <property type="term" value="C:extracellular region"/>
    <property type="evidence" value="ECO:0007669"/>
    <property type="project" value="TreeGrafter"/>
</dbReference>
<feature type="transmembrane region" description="Helical" evidence="1">
    <location>
        <begin position="7"/>
        <end position="25"/>
    </location>
</feature>
<dbReference type="RefSeq" id="WP_139087770.1">
    <property type="nucleotide sequence ID" value="NZ_VDFR01000069.1"/>
</dbReference>
<dbReference type="InterPro" id="IPR024516">
    <property type="entry name" value="Mce_C"/>
</dbReference>
<keyword evidence="1" id="KW-1133">Transmembrane helix</keyword>
<dbReference type="AlphaFoldDB" id="A0A5C4MJ45"/>
<keyword evidence="1" id="KW-0472">Membrane</keyword>
<dbReference type="OrthoDB" id="4741753at2"/>
<feature type="domain" description="Mce/MlaD" evidence="2">
    <location>
        <begin position="37"/>
        <end position="113"/>
    </location>
</feature>
<dbReference type="InterPro" id="IPR052336">
    <property type="entry name" value="MlaD_Phospholipid_Transporter"/>
</dbReference>
<evidence type="ECO:0000256" key="1">
    <source>
        <dbReference type="SAM" id="Phobius"/>
    </source>
</evidence>
<name>A0A5C4MJ45_9ACTN</name>
<proteinExistence type="predicted"/>
<reference evidence="5 6" key="1">
    <citation type="submission" date="2019-05" db="EMBL/GenBank/DDBJ databases">
        <title>Mumia sp. nov., isolated from the intestinal contents of plateau pika (Ochotona curzoniae) in the Qinghai-Tibet plateau of China.</title>
        <authorList>
            <person name="Tian Z."/>
        </authorList>
    </citation>
    <scope>NUCLEOTIDE SEQUENCE [LARGE SCALE GENOMIC DNA]</scope>
    <source>
        <strain evidence="6">527</strain>
        <strain evidence="5">Z527</strain>
    </source>
</reference>
<sequence>MTRRVRLQLTIFVVITLIGIAYVGANYARVDRLVGLDGYSVTVEMSESGGIFSGADVTYRGVSIGRVKNMWLTNDGVNLEVRIDNDAPRVPKDTDVVVANKSAVGEQYLDFQPVGDSGPYLKADTTVPRDRVRVPLDTRTLLTNVTNMLSSVDPEDLSTVIAELGTAFEGSAKDLRTILDSSSSFFATADEKYEITASLIRNSESVLKTQVDSSADIKAFAANLRDLSTSLRTSDADLRTVLETGAPTAATLRAVLAENEDDFASLLEGAITTNQAFAANLKGVRGVLMIAPYGVESAFSIIAKDSRTGQYSLRMSLAMQPEGSLCLKGYKSASQRRTPFDRTPAEWNKAFQCAAKQARGVSAASGGTSKASMPADSSVVLGTYDMATNDLDLGASATPLPEAPDLGKDSWKWMLLGPTVSR</sequence>
<dbReference type="InterPro" id="IPR003399">
    <property type="entry name" value="Mce/MlaD"/>
</dbReference>
<dbReference type="InterPro" id="IPR005693">
    <property type="entry name" value="Mce"/>
</dbReference>
<evidence type="ECO:0000313" key="4">
    <source>
        <dbReference type="EMBL" id="TNC24728.1"/>
    </source>
</evidence>
<accession>A0A5C4MJ45</accession>